<feature type="compositionally biased region" description="Basic and acidic residues" evidence="1">
    <location>
        <begin position="8"/>
        <end position="22"/>
    </location>
</feature>
<evidence type="ECO:0008006" key="7">
    <source>
        <dbReference type="Google" id="ProtNLM"/>
    </source>
</evidence>
<dbReference type="Pfam" id="PF00004">
    <property type="entry name" value="AAA"/>
    <property type="match status" value="1"/>
</dbReference>
<dbReference type="Gene3D" id="3.40.50.300">
    <property type="entry name" value="P-loop containing nucleotide triphosphate hydrolases"/>
    <property type="match status" value="1"/>
</dbReference>
<dbReference type="HOGENOM" id="CLU_004471_6_0_1"/>
<dbReference type="PANTHER" id="PTHR46411:SF2">
    <property type="entry name" value="AAA+ ATPASE DOMAIN-CONTAINING PROTEIN"/>
    <property type="match status" value="1"/>
</dbReference>
<accession>A0A084AIM2</accession>
<dbReference type="InterPro" id="IPR056599">
    <property type="entry name" value="AAA_lid_fung"/>
</dbReference>
<organism evidence="5 6">
    <name type="scientific">Stachybotrys chartarum (strain CBS 109288 / IBT 7711)</name>
    <name type="common">Toxic black mold</name>
    <name type="synonym">Stilbospora chartarum</name>
    <dbReference type="NCBI Taxonomy" id="1280523"/>
    <lineage>
        <taxon>Eukaryota</taxon>
        <taxon>Fungi</taxon>
        <taxon>Dikarya</taxon>
        <taxon>Ascomycota</taxon>
        <taxon>Pezizomycotina</taxon>
        <taxon>Sordariomycetes</taxon>
        <taxon>Hypocreomycetidae</taxon>
        <taxon>Hypocreales</taxon>
        <taxon>Stachybotryaceae</taxon>
        <taxon>Stachybotrys</taxon>
    </lineage>
</organism>
<proteinExistence type="predicted"/>
<dbReference type="EMBL" id="KL648713">
    <property type="protein sequence ID" value="KEY65151.1"/>
    <property type="molecule type" value="Genomic_DNA"/>
</dbReference>
<dbReference type="OrthoDB" id="10042665at2759"/>
<evidence type="ECO:0000259" key="2">
    <source>
        <dbReference type="Pfam" id="PF00004"/>
    </source>
</evidence>
<feature type="region of interest" description="Disordered" evidence="1">
    <location>
        <begin position="1"/>
        <end position="37"/>
    </location>
</feature>
<evidence type="ECO:0000259" key="3">
    <source>
        <dbReference type="Pfam" id="PF22942"/>
    </source>
</evidence>
<feature type="compositionally biased region" description="Low complexity" evidence="1">
    <location>
        <begin position="821"/>
        <end position="830"/>
    </location>
</feature>
<keyword evidence="6" id="KW-1185">Reference proteome</keyword>
<reference evidence="5 6" key="1">
    <citation type="journal article" date="2014" name="BMC Genomics">
        <title>Comparative genome sequencing reveals chemotype-specific gene clusters in the toxigenic black mold Stachybotrys.</title>
        <authorList>
            <person name="Semeiks J."/>
            <person name="Borek D."/>
            <person name="Otwinowski Z."/>
            <person name="Grishin N.V."/>
        </authorList>
    </citation>
    <scope>NUCLEOTIDE SEQUENCE [LARGE SCALE GENOMIC DNA]</scope>
    <source>
        <strain evidence="6">CBS 109288 / IBT 7711</strain>
    </source>
</reference>
<dbReference type="PANTHER" id="PTHR46411">
    <property type="entry name" value="FAMILY ATPASE, PUTATIVE-RELATED"/>
    <property type="match status" value="1"/>
</dbReference>
<dbReference type="InterPro" id="IPR054289">
    <property type="entry name" value="DUF7025"/>
</dbReference>
<dbReference type="AlphaFoldDB" id="A0A084AIM2"/>
<name>A0A084AIM2_STACB</name>
<evidence type="ECO:0000259" key="4">
    <source>
        <dbReference type="Pfam" id="PF23232"/>
    </source>
</evidence>
<dbReference type="Pfam" id="PF22942">
    <property type="entry name" value="DUF7025"/>
    <property type="match status" value="1"/>
</dbReference>
<feature type="domain" description="DUF7025" evidence="3">
    <location>
        <begin position="273"/>
        <end position="362"/>
    </location>
</feature>
<dbReference type="InterPro" id="IPR003959">
    <property type="entry name" value="ATPase_AAA_core"/>
</dbReference>
<dbReference type="InterPro" id="IPR027417">
    <property type="entry name" value="P-loop_NTPase"/>
</dbReference>
<evidence type="ECO:0000313" key="5">
    <source>
        <dbReference type="EMBL" id="KEY65151.1"/>
    </source>
</evidence>
<dbReference type="GO" id="GO:0016887">
    <property type="term" value="F:ATP hydrolysis activity"/>
    <property type="evidence" value="ECO:0007669"/>
    <property type="project" value="InterPro"/>
</dbReference>
<dbReference type="GO" id="GO:0005524">
    <property type="term" value="F:ATP binding"/>
    <property type="evidence" value="ECO:0007669"/>
    <property type="project" value="InterPro"/>
</dbReference>
<feature type="domain" description="ATPase AAA-type core" evidence="2">
    <location>
        <begin position="584"/>
        <end position="693"/>
    </location>
</feature>
<dbReference type="SUPFAM" id="SSF52540">
    <property type="entry name" value="P-loop containing nucleoside triphosphate hydrolases"/>
    <property type="match status" value="1"/>
</dbReference>
<feature type="compositionally biased region" description="Basic residues" evidence="1">
    <location>
        <begin position="795"/>
        <end position="808"/>
    </location>
</feature>
<feature type="domain" description="AAA+ ATPase lid" evidence="4">
    <location>
        <begin position="701"/>
        <end position="796"/>
    </location>
</feature>
<gene>
    <name evidence="5" type="ORF">S7711_04241</name>
</gene>
<feature type="region of interest" description="Disordered" evidence="1">
    <location>
        <begin position="791"/>
        <end position="830"/>
    </location>
</feature>
<dbReference type="Pfam" id="PF23232">
    <property type="entry name" value="AAA_lid_13"/>
    <property type="match status" value="1"/>
</dbReference>
<protein>
    <recommendedName>
        <fullName evidence="7">ATPase AAA-type core domain-containing protein</fullName>
    </recommendedName>
</protein>
<evidence type="ECO:0000313" key="6">
    <source>
        <dbReference type="Proteomes" id="UP000028045"/>
    </source>
</evidence>
<evidence type="ECO:0000256" key="1">
    <source>
        <dbReference type="SAM" id="MobiDB-lite"/>
    </source>
</evidence>
<sequence length="830" mass="93645">MRRGHARHSGDERATVIYRGDDDALSTRSYDTDDSLGGDLEKRCAALKIDGRSPEVLYSLSVWRRGRVVEYESSKPFSKIPGPEETSEDVVLVKDGRGPRTPGGNHKDGMPVLEIHASIDQSNPFYAPVRRTRASRRYTPPVPPRPVTMAFDRLDGYADPFVEDDYDLSRGGDFSLRYPEMTVLSAHLVNALRAVVKYYPGLNLGEQSISFDAPYEALFHHRRELAVFRDNQPSCHGAEYAATTAKHIDILLRVLEHHEPGHAIHQEEQLHKLPLPAATFENYWLLLKPGSVVYAKTNDIWGAYVVSRVSRTVGSKEPYSVACWYLEYDGSTISRYMVNFNILPWSGEQAISTLSVVPAEYWVDDLTAQGGLTMREKQIQEGKLYWELVKSPTHLEHRGHLLASFETGSNEAAEYSSSRVVCDAAGFLKYYDSAPESSPYRLRSPRLPARSITPSMDTLPRYLPRCGCEACRELTEPAGKSRYVGIEGLNPMQSAPPIDDLVYMVCKKSMPAFILSTLQWGHVHLQNLKPVNINKDSFKDLIVDEHHKNMVKALLEKLTIPAEGKICPWDCELVKQKGGSRIFLLHGRHGLGKSSTIECAAEMTGRPLMTLLPDDRQATQDLPYYLRFAQRYGAFVVFKDLDNLIEKRGHSFRYYEDYIRKLLPLLDTYRGVVFLSTSSVRRFDPEILARVHVALHYKDISDQDRERIWLSNFDRVTRETAGAAYVSSAAQAFIWGDDDLRALKWGGREIRNAVQTALTLAETEAQQKGSDSFVIQEEHLKAVVDMRKSFAESSKRRKTTRRHSRRCSLVHSDGDSDSDSEAGSGSDSGE</sequence>
<dbReference type="Proteomes" id="UP000028045">
    <property type="component" value="Unassembled WGS sequence"/>
</dbReference>